<gene>
    <name evidence="1" type="ORF">M407DRAFT_21282</name>
</gene>
<organism evidence="1 2">
    <name type="scientific">Tulasnella calospora MUT 4182</name>
    <dbReference type="NCBI Taxonomy" id="1051891"/>
    <lineage>
        <taxon>Eukaryota</taxon>
        <taxon>Fungi</taxon>
        <taxon>Dikarya</taxon>
        <taxon>Basidiomycota</taxon>
        <taxon>Agaricomycotina</taxon>
        <taxon>Agaricomycetes</taxon>
        <taxon>Cantharellales</taxon>
        <taxon>Tulasnellaceae</taxon>
        <taxon>Tulasnella</taxon>
    </lineage>
</organism>
<reference evidence="1 2" key="1">
    <citation type="submission" date="2014-04" db="EMBL/GenBank/DDBJ databases">
        <authorList>
            <consortium name="DOE Joint Genome Institute"/>
            <person name="Kuo A."/>
            <person name="Girlanda M."/>
            <person name="Perotto S."/>
            <person name="Kohler A."/>
            <person name="Nagy L.G."/>
            <person name="Floudas D."/>
            <person name="Copeland A."/>
            <person name="Barry K.W."/>
            <person name="Cichocki N."/>
            <person name="Veneault-Fourrey C."/>
            <person name="LaButti K."/>
            <person name="Lindquist E.A."/>
            <person name="Lipzen A."/>
            <person name="Lundell T."/>
            <person name="Morin E."/>
            <person name="Murat C."/>
            <person name="Sun H."/>
            <person name="Tunlid A."/>
            <person name="Henrissat B."/>
            <person name="Grigoriev I.V."/>
            <person name="Hibbett D.S."/>
            <person name="Martin F."/>
            <person name="Nordberg H.P."/>
            <person name="Cantor M.N."/>
            <person name="Hua S.X."/>
        </authorList>
    </citation>
    <scope>NUCLEOTIDE SEQUENCE [LARGE SCALE GENOMIC DNA]</scope>
    <source>
        <strain evidence="1 2">MUT 4182</strain>
    </source>
</reference>
<dbReference type="OrthoDB" id="3218946at2759"/>
<sequence length="424" mass="46775">MCVSFHGEGAEFMEIVATAVHRWKSIVLSSTTGKDLVRQLQGSMPELTDMQIAVRTRYDLPGGHTLLQLQDLPKLKHLCLNNVGLQWGNVKLERLLSLQLANIEATAPTLGQLLTIIRSSPDLEQLALSNVQITTDGIPPLQNGICLTRLKSLQLATMPQDALEYLVMAIHSPQTTAIKLVGCPDSYFVGDPNNATEPPLMKYLPSIVGRPDEIHITNDVRHGQIEITSIPQFGKGGEWVSWATSSQTIGLHIAVPTENSRRSLERVITLMSEAGLCEATRGRVRLCLQGFVDFADDLPADYEGCFDAELLARLPTITHISAVDPTDARGILQHLGQCRQGTDGTWGYSCPRLEVLDIGATSEKVERDDIDNFTSGRYGDGEPFYQGTYLVTRPPELVDFILPSHLEEDLDVEEELDESDSMEM</sequence>
<dbReference type="AlphaFoldDB" id="A0A0C3L6Q3"/>
<evidence type="ECO:0000313" key="2">
    <source>
        <dbReference type="Proteomes" id="UP000054248"/>
    </source>
</evidence>
<reference evidence="2" key="2">
    <citation type="submission" date="2015-01" db="EMBL/GenBank/DDBJ databases">
        <title>Evolutionary Origins and Diversification of the Mycorrhizal Mutualists.</title>
        <authorList>
            <consortium name="DOE Joint Genome Institute"/>
            <consortium name="Mycorrhizal Genomics Consortium"/>
            <person name="Kohler A."/>
            <person name="Kuo A."/>
            <person name="Nagy L.G."/>
            <person name="Floudas D."/>
            <person name="Copeland A."/>
            <person name="Barry K.W."/>
            <person name="Cichocki N."/>
            <person name="Veneault-Fourrey C."/>
            <person name="LaButti K."/>
            <person name="Lindquist E.A."/>
            <person name="Lipzen A."/>
            <person name="Lundell T."/>
            <person name="Morin E."/>
            <person name="Murat C."/>
            <person name="Riley R."/>
            <person name="Ohm R."/>
            <person name="Sun H."/>
            <person name="Tunlid A."/>
            <person name="Henrissat B."/>
            <person name="Grigoriev I.V."/>
            <person name="Hibbett D.S."/>
            <person name="Martin F."/>
        </authorList>
    </citation>
    <scope>NUCLEOTIDE SEQUENCE [LARGE SCALE GENOMIC DNA]</scope>
    <source>
        <strain evidence="2">MUT 4182</strain>
    </source>
</reference>
<dbReference type="Proteomes" id="UP000054248">
    <property type="component" value="Unassembled WGS sequence"/>
</dbReference>
<protein>
    <submittedName>
        <fullName evidence="1">Uncharacterized protein</fullName>
    </submittedName>
</protein>
<dbReference type="SUPFAM" id="SSF52047">
    <property type="entry name" value="RNI-like"/>
    <property type="match status" value="1"/>
</dbReference>
<dbReference type="EMBL" id="KN822981">
    <property type="protein sequence ID" value="KIO29538.1"/>
    <property type="molecule type" value="Genomic_DNA"/>
</dbReference>
<dbReference type="Gene3D" id="3.80.10.10">
    <property type="entry name" value="Ribonuclease Inhibitor"/>
    <property type="match status" value="1"/>
</dbReference>
<evidence type="ECO:0000313" key="1">
    <source>
        <dbReference type="EMBL" id="KIO29538.1"/>
    </source>
</evidence>
<proteinExistence type="predicted"/>
<accession>A0A0C3L6Q3</accession>
<dbReference type="HOGENOM" id="CLU_647576_0_0_1"/>
<name>A0A0C3L6Q3_9AGAM</name>
<keyword evidence="2" id="KW-1185">Reference proteome</keyword>
<dbReference type="InterPro" id="IPR032675">
    <property type="entry name" value="LRR_dom_sf"/>
</dbReference>